<dbReference type="EMBL" id="LAZR01004176">
    <property type="protein sequence ID" value="KKN11078.1"/>
    <property type="molecule type" value="Genomic_DNA"/>
</dbReference>
<organism evidence="1">
    <name type="scientific">marine sediment metagenome</name>
    <dbReference type="NCBI Taxonomy" id="412755"/>
    <lineage>
        <taxon>unclassified sequences</taxon>
        <taxon>metagenomes</taxon>
        <taxon>ecological metagenomes</taxon>
    </lineage>
</organism>
<comment type="caution">
    <text evidence="1">The sequence shown here is derived from an EMBL/GenBank/DDBJ whole genome shotgun (WGS) entry which is preliminary data.</text>
</comment>
<dbReference type="AlphaFoldDB" id="A0A0F9R0Q4"/>
<reference evidence="1" key="1">
    <citation type="journal article" date="2015" name="Nature">
        <title>Complex archaea that bridge the gap between prokaryotes and eukaryotes.</title>
        <authorList>
            <person name="Spang A."/>
            <person name="Saw J.H."/>
            <person name="Jorgensen S.L."/>
            <person name="Zaremba-Niedzwiedzka K."/>
            <person name="Martijn J."/>
            <person name="Lind A.E."/>
            <person name="van Eijk R."/>
            <person name="Schleper C."/>
            <person name="Guy L."/>
            <person name="Ettema T.J."/>
        </authorList>
    </citation>
    <scope>NUCLEOTIDE SEQUENCE</scope>
</reference>
<accession>A0A0F9R0Q4</accession>
<sequence length="52" mass="6305">MNGFRKKWGILTFFFNYLYQELIGDENVYKLQYSNSSSYFRRSGKNFLKTGF</sequence>
<evidence type="ECO:0000313" key="1">
    <source>
        <dbReference type="EMBL" id="KKN11078.1"/>
    </source>
</evidence>
<proteinExistence type="predicted"/>
<name>A0A0F9R0Q4_9ZZZZ</name>
<protein>
    <submittedName>
        <fullName evidence="1">Uncharacterized protein</fullName>
    </submittedName>
</protein>
<gene>
    <name evidence="1" type="ORF">LCGC14_1030080</name>
</gene>